<dbReference type="GO" id="GO:0007166">
    <property type="term" value="P:cell surface receptor signaling pathway"/>
    <property type="evidence" value="ECO:0007669"/>
    <property type="project" value="InterPro"/>
</dbReference>
<dbReference type="CTD" id="8234193"/>
<gene>
    <name evidence="18" type="primary">8234193</name>
    <name evidence="17" type="ORF">Phum_PHUM132710</name>
</gene>
<evidence type="ECO:0000256" key="7">
    <source>
        <dbReference type="ARBA" id="ARBA00023136"/>
    </source>
</evidence>
<evidence type="ECO:0000259" key="15">
    <source>
        <dbReference type="PROSITE" id="PS50227"/>
    </source>
</evidence>
<feature type="transmembrane region" description="Helical" evidence="14">
    <location>
        <begin position="197"/>
        <end position="216"/>
    </location>
</feature>
<dbReference type="InterPro" id="IPR017983">
    <property type="entry name" value="GPCR_2_secretin-like_CS"/>
</dbReference>
<dbReference type="FunFam" id="1.20.1070.10:FF:000155">
    <property type="entry name" value="diuretic hormone receptor isoform X1"/>
    <property type="match status" value="1"/>
</dbReference>
<keyword evidence="4 14" id="KW-0812">Transmembrane</keyword>
<feature type="domain" description="G-protein coupled receptors family 2 profile 2" evidence="16">
    <location>
        <begin position="160"/>
        <end position="416"/>
    </location>
</feature>
<organism>
    <name type="scientific">Pediculus humanus subsp. corporis</name>
    <name type="common">Body louse</name>
    <dbReference type="NCBI Taxonomy" id="121224"/>
    <lineage>
        <taxon>Eukaryota</taxon>
        <taxon>Metazoa</taxon>
        <taxon>Ecdysozoa</taxon>
        <taxon>Arthropoda</taxon>
        <taxon>Hexapoda</taxon>
        <taxon>Insecta</taxon>
        <taxon>Pterygota</taxon>
        <taxon>Neoptera</taxon>
        <taxon>Paraneoptera</taxon>
        <taxon>Psocodea</taxon>
        <taxon>Troctomorpha</taxon>
        <taxon>Phthiraptera</taxon>
        <taxon>Anoplura</taxon>
        <taxon>Pediculidae</taxon>
        <taxon>Pediculus</taxon>
    </lineage>
</organism>
<dbReference type="KEGG" id="phu:Phum_PHUM132710"/>
<sequence length="522" mass="59828">MKKSIRHINSKLQMDNKKLFEFDSNKYVIETELNDGDDNNNNKYKTEYYQNYIDNSDVIKTGNDVCDGNGGGGDDDVLYDGIHCSWHNDTVLCWPKTLGGTTAYLPCFEEFNGIKYDSSQNATRRCFENGTWSSSNYTLCLNIEGTISESVFDESITGVTSLLYYIGYSVSVVALLIAMFIFLYFKDLRCLRNTIHTNLMFTYVMADFMWILTGILQNSIQQDMTLCMMLPLVLHYFHVTTFFWMFVEGLYLYMLVVETFNRTNIRTGVYVFIGWGIPLILIIIWGIVKAVAPMNEETANTEFSGVLSHCHWMNGTIHDWIFKIPVLTVMALNSVFLVMIMWVLITKLRSANNAETQQYRKATKALLVLIPLLGITYILTIVSPTEGIVAQVFYNMRAFMLSFQGFLVALFYCFLNSEVQNTMRHRMESWRTIRTLGDKRYNYSRDWSPRSRTESMRLYSQPTITPYKKRESCASEVTTTTVVNSGIYTNNGSRVSNGSTGGTSINQKSTTSFLTVTNENYD</sequence>
<dbReference type="GO" id="GO:0008528">
    <property type="term" value="F:G protein-coupled peptide receptor activity"/>
    <property type="evidence" value="ECO:0007669"/>
    <property type="project" value="TreeGrafter"/>
</dbReference>
<dbReference type="SUPFAM" id="SSF111418">
    <property type="entry name" value="Hormone receptor domain"/>
    <property type="match status" value="1"/>
</dbReference>
<dbReference type="EMBL" id="DS235090">
    <property type="protein sequence ID" value="EEB11779.1"/>
    <property type="molecule type" value="Genomic_DNA"/>
</dbReference>
<feature type="transmembrane region" description="Helical" evidence="14">
    <location>
        <begin position="320"/>
        <end position="345"/>
    </location>
</feature>
<dbReference type="InterPro" id="IPR050332">
    <property type="entry name" value="GPCR_2"/>
</dbReference>
<dbReference type="HOGENOM" id="CLU_002753_4_1_1"/>
<keyword evidence="8 17" id="KW-0675">Receptor</keyword>
<evidence type="ECO:0000256" key="5">
    <source>
        <dbReference type="ARBA" id="ARBA00022989"/>
    </source>
</evidence>
<comment type="similarity">
    <text evidence="2">Belongs to the G-protein coupled receptor 2 family.</text>
</comment>
<dbReference type="VEuPathDB" id="VectorBase:PHUM132710"/>
<dbReference type="EMBL" id="AAZO01001541">
    <property type="status" value="NOT_ANNOTATED_CDS"/>
    <property type="molecule type" value="Genomic_DNA"/>
</dbReference>
<evidence type="ECO:0000256" key="11">
    <source>
        <dbReference type="ARBA" id="ARBA00054836"/>
    </source>
</evidence>
<reference evidence="18" key="3">
    <citation type="submission" date="2020-05" db="UniProtKB">
        <authorList>
            <consortium name="EnsemblMetazoa"/>
        </authorList>
    </citation>
    <scope>IDENTIFICATION</scope>
    <source>
        <strain evidence="18">USDA</strain>
    </source>
</reference>
<feature type="region of interest" description="Disordered" evidence="13">
    <location>
        <begin position="488"/>
        <end position="507"/>
    </location>
</feature>
<protein>
    <recommendedName>
        <fullName evidence="12">Diuretic hormone receptor</fullName>
    </recommendedName>
</protein>
<dbReference type="PANTHER" id="PTHR45620">
    <property type="entry name" value="PDF RECEPTOR-LIKE PROTEIN-RELATED"/>
    <property type="match status" value="1"/>
</dbReference>
<dbReference type="PANTHER" id="PTHR45620:SF15">
    <property type="entry name" value="DIURETIC HORMONE 44 RECEPTOR 1-RELATED"/>
    <property type="match status" value="1"/>
</dbReference>
<dbReference type="Pfam" id="PF00002">
    <property type="entry name" value="7tm_2"/>
    <property type="match status" value="1"/>
</dbReference>
<dbReference type="PROSITE" id="PS50227">
    <property type="entry name" value="G_PROTEIN_RECEP_F2_3"/>
    <property type="match status" value="1"/>
</dbReference>
<dbReference type="EMBL" id="AAZO01001539">
    <property type="status" value="NOT_ANNOTATED_CDS"/>
    <property type="molecule type" value="Genomic_DNA"/>
</dbReference>
<dbReference type="OMA" id="WGCPAIC"/>
<evidence type="ECO:0000313" key="19">
    <source>
        <dbReference type="Proteomes" id="UP000009046"/>
    </source>
</evidence>
<dbReference type="InterPro" id="IPR000832">
    <property type="entry name" value="GPCR_2_secretin-like"/>
</dbReference>
<dbReference type="InParanoid" id="E0VEH3"/>
<dbReference type="Pfam" id="PF02793">
    <property type="entry name" value="HRM"/>
    <property type="match status" value="1"/>
</dbReference>
<comment type="subcellular location">
    <subcellularLocation>
        <location evidence="1">Cell membrane</location>
        <topology evidence="1">Multi-pass membrane protein</topology>
    </subcellularLocation>
</comment>
<dbReference type="eggNOG" id="KOG4564">
    <property type="taxonomic scope" value="Eukaryota"/>
</dbReference>
<name>E0VEH3_PEDHC</name>
<dbReference type="FunCoup" id="E0VEH3">
    <property type="interactions" value="282"/>
</dbReference>
<reference evidence="17" key="2">
    <citation type="submission" date="2007-04" db="EMBL/GenBank/DDBJ databases">
        <title>The genome of the human body louse.</title>
        <authorList>
            <consortium name="The Human Body Louse Genome Consortium"/>
            <person name="Kirkness E."/>
            <person name="Walenz B."/>
            <person name="Hass B."/>
            <person name="Bruggner R."/>
            <person name="Strausberg R."/>
        </authorList>
    </citation>
    <scope>NUCLEOTIDE SEQUENCE</scope>
    <source>
        <strain evidence="17">USDA</strain>
    </source>
</reference>
<dbReference type="PRINTS" id="PR00249">
    <property type="entry name" value="GPCRSECRETIN"/>
</dbReference>
<dbReference type="Proteomes" id="UP000009046">
    <property type="component" value="Unassembled WGS sequence"/>
</dbReference>
<evidence type="ECO:0000256" key="9">
    <source>
        <dbReference type="ARBA" id="ARBA00023180"/>
    </source>
</evidence>
<dbReference type="EMBL" id="AAZO01001542">
    <property type="status" value="NOT_ANNOTATED_CDS"/>
    <property type="molecule type" value="Genomic_DNA"/>
</dbReference>
<dbReference type="Gene3D" id="1.20.1070.10">
    <property type="entry name" value="Rhodopsin 7-helix transmembrane proteins"/>
    <property type="match status" value="1"/>
</dbReference>
<dbReference type="InterPro" id="IPR001879">
    <property type="entry name" value="GPCR_2_extracellular_dom"/>
</dbReference>
<keyword evidence="19" id="KW-1185">Reference proteome</keyword>
<evidence type="ECO:0000313" key="17">
    <source>
        <dbReference type="EMBL" id="EEB11779.1"/>
    </source>
</evidence>
<comment type="function">
    <text evidence="11">Receptor for the insect diurectic hormone. The activity of this receptor is mediated by G proteins which activate adenylyl cyclase.</text>
</comment>
<feature type="transmembrane region" description="Helical" evidence="14">
    <location>
        <begin position="236"/>
        <end position="257"/>
    </location>
</feature>
<reference evidence="17" key="1">
    <citation type="submission" date="2007-04" db="EMBL/GenBank/DDBJ databases">
        <title>Annotation of Pediculus humanus corporis strain USDA.</title>
        <authorList>
            <person name="Kirkness E."/>
            <person name="Hannick L."/>
            <person name="Hass B."/>
            <person name="Bruggner R."/>
            <person name="Lawson D."/>
            <person name="Bidwell S."/>
            <person name="Joardar V."/>
            <person name="Caler E."/>
            <person name="Walenz B."/>
            <person name="Inman J."/>
            <person name="Schobel S."/>
            <person name="Galinsky K."/>
            <person name="Amedeo P."/>
            <person name="Strausberg R."/>
        </authorList>
    </citation>
    <scope>NUCLEOTIDE SEQUENCE</scope>
    <source>
        <strain evidence="17">USDA</strain>
    </source>
</reference>
<evidence type="ECO:0000256" key="8">
    <source>
        <dbReference type="ARBA" id="ARBA00023170"/>
    </source>
</evidence>
<evidence type="ECO:0000256" key="2">
    <source>
        <dbReference type="ARBA" id="ARBA00005314"/>
    </source>
</evidence>
<dbReference type="AlphaFoldDB" id="E0VEH3"/>
<dbReference type="GO" id="GO:0017046">
    <property type="term" value="F:peptide hormone binding"/>
    <property type="evidence" value="ECO:0007669"/>
    <property type="project" value="TreeGrafter"/>
</dbReference>
<accession>E0VEH3</accession>
<feature type="transmembrane region" description="Helical" evidence="14">
    <location>
        <begin position="365"/>
        <end position="382"/>
    </location>
</feature>
<dbReference type="GO" id="GO:0008036">
    <property type="term" value="F:diuretic hormone receptor activity"/>
    <property type="evidence" value="ECO:0007669"/>
    <property type="project" value="InterPro"/>
</dbReference>
<evidence type="ECO:0000313" key="18">
    <source>
        <dbReference type="EnsemblMetazoa" id="PHUM132710-PA"/>
    </source>
</evidence>
<dbReference type="EnsemblMetazoa" id="PHUM132710-RA">
    <property type="protein sequence ID" value="PHUM132710-PA"/>
    <property type="gene ID" value="PHUM132710"/>
</dbReference>
<dbReference type="PROSITE" id="PS50261">
    <property type="entry name" value="G_PROTEIN_RECEP_F2_4"/>
    <property type="match status" value="1"/>
</dbReference>
<feature type="transmembrane region" description="Helical" evidence="14">
    <location>
        <begin position="162"/>
        <end position="185"/>
    </location>
</feature>
<evidence type="ECO:0000256" key="1">
    <source>
        <dbReference type="ARBA" id="ARBA00004651"/>
    </source>
</evidence>
<dbReference type="EMBL" id="AAZO01001540">
    <property type="status" value="NOT_ANNOTATED_CDS"/>
    <property type="molecule type" value="Genomic_DNA"/>
</dbReference>
<dbReference type="Gene3D" id="4.10.1240.10">
    <property type="entry name" value="GPCR, family 2, extracellular hormone receptor domain"/>
    <property type="match status" value="1"/>
</dbReference>
<evidence type="ECO:0000256" key="3">
    <source>
        <dbReference type="ARBA" id="ARBA00022475"/>
    </source>
</evidence>
<feature type="transmembrane region" description="Helical" evidence="14">
    <location>
        <begin position="394"/>
        <end position="415"/>
    </location>
</feature>
<keyword evidence="6" id="KW-0297">G-protein coupled receptor</keyword>
<dbReference type="GO" id="GO:0005886">
    <property type="term" value="C:plasma membrane"/>
    <property type="evidence" value="ECO:0007669"/>
    <property type="project" value="UniProtKB-SubCell"/>
</dbReference>
<evidence type="ECO:0000259" key="16">
    <source>
        <dbReference type="PROSITE" id="PS50261"/>
    </source>
</evidence>
<evidence type="ECO:0000256" key="10">
    <source>
        <dbReference type="ARBA" id="ARBA00023224"/>
    </source>
</evidence>
<evidence type="ECO:0000256" key="6">
    <source>
        <dbReference type="ARBA" id="ARBA00023040"/>
    </source>
</evidence>
<keyword evidence="7 14" id="KW-0472">Membrane</keyword>
<evidence type="ECO:0000256" key="4">
    <source>
        <dbReference type="ARBA" id="ARBA00022692"/>
    </source>
</evidence>
<dbReference type="SUPFAM" id="SSF81321">
    <property type="entry name" value="Family A G protein-coupled receptor-like"/>
    <property type="match status" value="1"/>
</dbReference>
<feature type="transmembrane region" description="Helical" evidence="14">
    <location>
        <begin position="269"/>
        <end position="288"/>
    </location>
</feature>
<keyword evidence="9" id="KW-0325">Glycoprotein</keyword>
<dbReference type="PROSITE" id="PS00650">
    <property type="entry name" value="G_PROTEIN_RECEP_F2_2"/>
    <property type="match status" value="1"/>
</dbReference>
<dbReference type="OrthoDB" id="6022368at2759"/>
<dbReference type="RefSeq" id="XP_002424517.1">
    <property type="nucleotide sequence ID" value="XM_002424472.1"/>
</dbReference>
<dbReference type="STRING" id="121224.E0VEH3"/>
<dbReference type="SMART" id="SM00008">
    <property type="entry name" value="HormR"/>
    <property type="match status" value="1"/>
</dbReference>
<dbReference type="InterPro" id="IPR017981">
    <property type="entry name" value="GPCR_2-like_7TM"/>
</dbReference>
<dbReference type="GO" id="GO:0007188">
    <property type="term" value="P:adenylate cyclase-modulating G protein-coupled receptor signaling pathway"/>
    <property type="evidence" value="ECO:0007669"/>
    <property type="project" value="TreeGrafter"/>
</dbReference>
<keyword evidence="5 14" id="KW-1133">Transmembrane helix</keyword>
<evidence type="ECO:0000256" key="13">
    <source>
        <dbReference type="SAM" id="MobiDB-lite"/>
    </source>
</evidence>
<dbReference type="InterPro" id="IPR002001">
    <property type="entry name" value="GPCR_2_diuretic_rcpt"/>
</dbReference>
<keyword evidence="10" id="KW-0807">Transducer</keyword>
<keyword evidence="3" id="KW-1003">Cell membrane</keyword>
<feature type="domain" description="G-protein coupled receptors family 2 profile 1" evidence="15">
    <location>
        <begin position="65"/>
        <end position="144"/>
    </location>
</feature>
<evidence type="ECO:0000256" key="12">
    <source>
        <dbReference type="ARBA" id="ARBA00071387"/>
    </source>
</evidence>
<proteinExistence type="inferred from homology"/>
<dbReference type="GeneID" id="8234193"/>
<evidence type="ECO:0000256" key="14">
    <source>
        <dbReference type="SAM" id="Phobius"/>
    </source>
</evidence>
<dbReference type="PRINTS" id="PR01127">
    <property type="entry name" value="DIUHORMONER"/>
</dbReference>
<dbReference type="InterPro" id="IPR036445">
    <property type="entry name" value="GPCR_2_extracell_dom_sf"/>
</dbReference>
<dbReference type="CDD" id="cd15263">
    <property type="entry name" value="7tmB1_DH_R"/>
    <property type="match status" value="1"/>
</dbReference>